<reference evidence="3 4" key="1">
    <citation type="submission" date="2016-10" db="EMBL/GenBank/DDBJ databases">
        <authorList>
            <person name="de Groot N.N."/>
        </authorList>
    </citation>
    <scope>NUCLEOTIDE SEQUENCE [LARGE SCALE GENOMIC DNA]</scope>
    <source>
        <strain evidence="3 4">DSM 19938</strain>
    </source>
</reference>
<feature type="domain" description="Thioredoxin" evidence="2">
    <location>
        <begin position="346"/>
        <end position="486"/>
    </location>
</feature>
<accession>A0A1H7BB83</accession>
<dbReference type="RefSeq" id="WP_090342197.1">
    <property type="nucleotide sequence ID" value="NZ_FNXY01000012.1"/>
</dbReference>
<dbReference type="STRING" id="408657.SAMN04487995_6084"/>
<organism evidence="3 4">
    <name type="scientific">Dyadobacter koreensis</name>
    <dbReference type="NCBI Taxonomy" id="408657"/>
    <lineage>
        <taxon>Bacteria</taxon>
        <taxon>Pseudomonadati</taxon>
        <taxon>Bacteroidota</taxon>
        <taxon>Cytophagia</taxon>
        <taxon>Cytophagales</taxon>
        <taxon>Spirosomataceae</taxon>
        <taxon>Dyadobacter</taxon>
    </lineage>
</organism>
<protein>
    <recommendedName>
        <fullName evidence="2">Thioredoxin domain-containing protein</fullName>
    </recommendedName>
</protein>
<evidence type="ECO:0000259" key="2">
    <source>
        <dbReference type="PROSITE" id="PS51352"/>
    </source>
</evidence>
<dbReference type="SUPFAM" id="SSF52833">
    <property type="entry name" value="Thioredoxin-like"/>
    <property type="match status" value="1"/>
</dbReference>
<dbReference type="OrthoDB" id="909141at2"/>
<evidence type="ECO:0000313" key="4">
    <source>
        <dbReference type="Proteomes" id="UP000199532"/>
    </source>
</evidence>
<dbReference type="InterPro" id="IPR013766">
    <property type="entry name" value="Thioredoxin_domain"/>
</dbReference>
<feature type="signal peptide" evidence="1">
    <location>
        <begin position="1"/>
        <end position="18"/>
    </location>
</feature>
<dbReference type="PROSITE" id="PS51352">
    <property type="entry name" value="THIOREDOXIN_2"/>
    <property type="match status" value="1"/>
</dbReference>
<proteinExistence type="predicted"/>
<evidence type="ECO:0000313" key="3">
    <source>
        <dbReference type="EMBL" id="SEJ71742.1"/>
    </source>
</evidence>
<dbReference type="InterPro" id="IPR036249">
    <property type="entry name" value="Thioredoxin-like_sf"/>
</dbReference>
<dbReference type="EMBL" id="FNXY01000012">
    <property type="protein sequence ID" value="SEJ71742.1"/>
    <property type="molecule type" value="Genomic_DNA"/>
</dbReference>
<keyword evidence="4" id="KW-1185">Reference proteome</keyword>
<dbReference type="Proteomes" id="UP000199532">
    <property type="component" value="Unassembled WGS sequence"/>
</dbReference>
<name>A0A1H7BB83_9BACT</name>
<keyword evidence="1" id="KW-0732">Signal</keyword>
<sequence>MKKITTLIFLLSSLLSFAQKTSTITLTTAKPEQAIVSLVLEDVHFHPNLGIGLADTRLEPLAMINFQEKTSERVNAAMSEPKIMRLQYSGGGVNKTWMLFIQPGDDLTATFSGGANVTFSGKNANYQDFLKTYFLENQYQYLPVFGYKPSQIDNKSVAQQSDSLQRIRQNAYAAFKTANAPVPAFDAYINATTTTEPFVIHRLLQEKIMRRNRAKKLEPAQQKELEDLTLSNFKILPDEALLSQSYRDELRNWALIPTTRKFPLDSATRYELSPQAITDVYNFSKEKLQNNPKQQEYLLTYWLNYAATAIPTMETSQTLLADYKTQYPKSEYTDYFTKLLTTKSKLTAGSVAPDFTLLDRDSAAVSLKQLAGKPTVMVFAFNIGAHEPTMKTLETKYADKVNFAYITMISGMPFGSWKPYTQARNGVKHLWASEDSAELLKQNYAVDIRYPFVVLDGSGKIVDRWIPQEFPNNKTLEKDIMKAIGK</sequence>
<dbReference type="Gene3D" id="3.40.30.10">
    <property type="entry name" value="Glutaredoxin"/>
    <property type="match status" value="1"/>
</dbReference>
<gene>
    <name evidence="3" type="ORF">SAMN04487995_6084</name>
</gene>
<evidence type="ECO:0000256" key="1">
    <source>
        <dbReference type="SAM" id="SignalP"/>
    </source>
</evidence>
<feature type="chain" id="PRO_5011668563" description="Thioredoxin domain-containing protein" evidence="1">
    <location>
        <begin position="19"/>
        <end position="486"/>
    </location>
</feature>
<dbReference type="AlphaFoldDB" id="A0A1H7BB83"/>